<evidence type="ECO:0000313" key="1">
    <source>
        <dbReference type="EMBL" id="SCG68636.1"/>
    </source>
</evidence>
<sequence length="398" mass="43522">MDLTVVVTFFPLPQDRGDPIRVLMMLRALARARRYTLFVVRRPETTDADVTRLRVLLPGVAVRDFTATPYRLDRLGPLGRYQESLLDGVPPWVRTRYSHQLHEALRTRAGVGLAIGEAAGVYVRDTPLRWHWDKANVLATSSRQDVDEAVGVAQQLRARYLARISARFEREALTGCATVSVTSAEEATRLAREYGRQADFTLPSCVPLPDGYVARPVAGRLVWLSSFSYRPNLLGLHRFLADGWPRLRAAGYTLELVGSGLTEPVRAALGEHDGLELTGWAADLRPVLGRARAAVVPLWSGAGVKLKTLTLLAHSVPVFSTPIGREGVPATDAVRTADTPVGLAEAILTTTPAELDRMADAALSLVRGHFSEARFADQLVDSLDRLGQLGTVDSYEGT</sequence>
<dbReference type="Pfam" id="PF13692">
    <property type="entry name" value="Glyco_trans_1_4"/>
    <property type="match status" value="1"/>
</dbReference>
<keyword evidence="2" id="KW-1185">Reference proteome</keyword>
<keyword evidence="1" id="KW-0808">Transferase</keyword>
<dbReference type="OrthoDB" id="1450439at2"/>
<name>A0A1C5JF52_9ACTN</name>
<accession>A0A1C5JF52</accession>
<dbReference type="GO" id="GO:0016740">
    <property type="term" value="F:transferase activity"/>
    <property type="evidence" value="ECO:0007669"/>
    <property type="project" value="UniProtKB-KW"/>
</dbReference>
<dbReference type="SUPFAM" id="SSF53756">
    <property type="entry name" value="UDP-Glycosyltransferase/glycogen phosphorylase"/>
    <property type="match status" value="1"/>
</dbReference>
<proteinExistence type="predicted"/>
<dbReference type="Gene3D" id="3.40.50.2000">
    <property type="entry name" value="Glycogen Phosphorylase B"/>
    <property type="match status" value="1"/>
</dbReference>
<evidence type="ECO:0000313" key="2">
    <source>
        <dbReference type="Proteomes" id="UP000198215"/>
    </source>
</evidence>
<reference evidence="2" key="1">
    <citation type="submission" date="2016-06" db="EMBL/GenBank/DDBJ databases">
        <authorList>
            <person name="Varghese N."/>
            <person name="Submissions Spin"/>
        </authorList>
    </citation>
    <scope>NUCLEOTIDE SEQUENCE [LARGE SCALE GENOMIC DNA]</scope>
    <source>
        <strain evidence="2">DSM 45161</strain>
    </source>
</reference>
<dbReference type="AlphaFoldDB" id="A0A1C5JF52"/>
<gene>
    <name evidence="1" type="ORF">GA0070614_4420</name>
</gene>
<protein>
    <submittedName>
        <fullName evidence="1">Glycosyl transferases group 1</fullName>
    </submittedName>
</protein>
<dbReference type="RefSeq" id="WP_088977724.1">
    <property type="nucleotide sequence ID" value="NZ_LT607753.1"/>
</dbReference>
<organism evidence="1 2">
    <name type="scientific">Micromonospora coxensis</name>
    <dbReference type="NCBI Taxonomy" id="356852"/>
    <lineage>
        <taxon>Bacteria</taxon>
        <taxon>Bacillati</taxon>
        <taxon>Actinomycetota</taxon>
        <taxon>Actinomycetes</taxon>
        <taxon>Micromonosporales</taxon>
        <taxon>Micromonosporaceae</taxon>
        <taxon>Micromonospora</taxon>
    </lineage>
</organism>
<dbReference type="EMBL" id="LT607753">
    <property type="protein sequence ID" value="SCG68636.1"/>
    <property type="molecule type" value="Genomic_DNA"/>
</dbReference>
<dbReference type="Proteomes" id="UP000198215">
    <property type="component" value="Chromosome I"/>
</dbReference>